<dbReference type="SUPFAM" id="SSF54001">
    <property type="entry name" value="Cysteine proteinases"/>
    <property type="match status" value="1"/>
</dbReference>
<evidence type="ECO:0000313" key="1">
    <source>
        <dbReference type="EMBL" id="MEX1668669.1"/>
    </source>
</evidence>
<accession>A0ABV3U582</accession>
<reference evidence="1 2" key="1">
    <citation type="journal article" date="2011" name="Int. J. Syst. Evol. Microbiol.">
        <title>Zhongshania antarctica gen. nov., sp. nov. and Zhongshania guokunii sp. nov., gammaproteobacteria respectively isolated from coastal attached (fast) ice and surface seawater of the Antarctic.</title>
        <authorList>
            <person name="Li H.J."/>
            <person name="Zhang X.Y."/>
            <person name="Chen C.X."/>
            <person name="Zhang Y.J."/>
            <person name="Gao Z.M."/>
            <person name="Yu Y."/>
            <person name="Chen X.L."/>
            <person name="Chen B."/>
            <person name="Zhang Y.Z."/>
        </authorList>
    </citation>
    <scope>NUCLEOTIDE SEQUENCE [LARGE SCALE GENOMIC DNA]</scope>
    <source>
        <strain evidence="1 2">ZS6-22T</strain>
    </source>
</reference>
<dbReference type="Proteomes" id="UP001557485">
    <property type="component" value="Unassembled WGS sequence"/>
</dbReference>
<evidence type="ECO:0000313" key="2">
    <source>
        <dbReference type="Proteomes" id="UP001557485"/>
    </source>
</evidence>
<dbReference type="Gene3D" id="3.90.1720.10">
    <property type="entry name" value="endopeptidase domain like (from Nostoc punctiforme)"/>
    <property type="match status" value="1"/>
</dbReference>
<proteinExistence type="predicted"/>
<sequence length="499" mass="57319">MFFKLKSKKVIIASLSLLRVKELSAFFILVFVSVSVGSSELSGFEKNLDMIKYNSDYSANKKHLAIYQHTLALGSYGVDYLSSRQSVNGLFLTLVKDSWDAYIAASDLLLKSSRRGFSGREALAELYLIERTQLLYDKYMESRATRFILKDQSTMIDNKIEEFIGRILSRSNRDKIPILIDVVLRKKPAGYEDSIIYNKFYNQESLNSFAKLDYFFSDILANIFFVSTRSISRSFGAVVGPVEWSRNARIGSASQKQILAKLRPLDIIFEKKSNKLTDYLIPGYWGHNAVWLGTKEQLIELGIWGAKELEPFREKIESGFSIIEMRRHGAAFSRFHEWIDMDAFASIRVKGLLDKPEKNILKVFSNLNEQAGKEYDFGFNVDSAAKVTCSEVVYLSYGDYKWPTKNVLGRATVGPNEIAELIFYKDSPLELIAFVTSDDSDMAEFQRKEVLADLMGFNLQQDGTFKKRYKVCDVDKTIHNRKSMRIKRRCVEKEKYLYI</sequence>
<dbReference type="RefSeq" id="WP_368380956.1">
    <property type="nucleotide sequence ID" value="NZ_JBFRYA010000005.1"/>
</dbReference>
<comment type="caution">
    <text evidence="1">The sequence shown here is derived from an EMBL/GenBank/DDBJ whole genome shotgun (WGS) entry which is preliminary data.</text>
</comment>
<organism evidence="1 2">
    <name type="scientific">Zhongshania guokunii</name>
    <dbReference type="NCBI Taxonomy" id="641783"/>
    <lineage>
        <taxon>Bacteria</taxon>
        <taxon>Pseudomonadati</taxon>
        <taxon>Pseudomonadota</taxon>
        <taxon>Gammaproteobacteria</taxon>
        <taxon>Cellvibrionales</taxon>
        <taxon>Spongiibacteraceae</taxon>
        <taxon>Zhongshania</taxon>
    </lineage>
</organism>
<dbReference type="InterPro" id="IPR024453">
    <property type="entry name" value="Peptidase_C92"/>
</dbReference>
<dbReference type="Pfam" id="PF05708">
    <property type="entry name" value="Peptidase_C92"/>
    <property type="match status" value="1"/>
</dbReference>
<protein>
    <submittedName>
        <fullName evidence="1">YiiX/YebB-like N1pC/P60 family cysteine hydrolase</fullName>
    </submittedName>
</protein>
<dbReference type="InterPro" id="IPR038765">
    <property type="entry name" value="Papain-like_cys_pep_sf"/>
</dbReference>
<gene>
    <name evidence="1" type="ORF">AB4876_07085</name>
</gene>
<name>A0ABV3U582_9GAMM</name>
<keyword evidence="2" id="KW-1185">Reference proteome</keyword>
<dbReference type="EMBL" id="JBFRYA010000005">
    <property type="protein sequence ID" value="MEX1668669.1"/>
    <property type="molecule type" value="Genomic_DNA"/>
</dbReference>